<feature type="region of interest" description="Disordered" evidence="1">
    <location>
        <begin position="47"/>
        <end position="66"/>
    </location>
</feature>
<comment type="caution">
    <text evidence="2">The sequence shown here is derived from an EMBL/GenBank/DDBJ whole genome shotgun (WGS) entry which is preliminary data.</text>
</comment>
<feature type="compositionally biased region" description="Low complexity" evidence="1">
    <location>
        <begin position="47"/>
        <end position="59"/>
    </location>
</feature>
<accession>A0A917QQY8</accession>
<name>A0A917QQY8_9ACTN</name>
<dbReference type="Proteomes" id="UP000637788">
    <property type="component" value="Unassembled WGS sequence"/>
</dbReference>
<reference evidence="2" key="1">
    <citation type="journal article" date="2014" name="Int. J. Syst. Evol. Microbiol.">
        <title>Complete genome sequence of Corynebacterium casei LMG S-19264T (=DSM 44701T), isolated from a smear-ripened cheese.</title>
        <authorList>
            <consortium name="US DOE Joint Genome Institute (JGI-PGF)"/>
            <person name="Walter F."/>
            <person name="Albersmeier A."/>
            <person name="Kalinowski J."/>
            <person name="Ruckert C."/>
        </authorList>
    </citation>
    <scope>NUCLEOTIDE SEQUENCE</scope>
    <source>
        <strain evidence="2">JCM 3035</strain>
    </source>
</reference>
<dbReference type="AlphaFoldDB" id="A0A917QQY8"/>
<evidence type="ECO:0000313" key="3">
    <source>
        <dbReference type="Proteomes" id="UP000637788"/>
    </source>
</evidence>
<evidence type="ECO:0000256" key="1">
    <source>
        <dbReference type="SAM" id="MobiDB-lite"/>
    </source>
</evidence>
<protein>
    <submittedName>
        <fullName evidence="2">Uncharacterized protein</fullName>
    </submittedName>
</protein>
<evidence type="ECO:0000313" key="2">
    <source>
        <dbReference type="EMBL" id="GGK62811.1"/>
    </source>
</evidence>
<organism evidence="2 3">
    <name type="scientific">Streptomyces flaveus</name>
    <dbReference type="NCBI Taxonomy" id="66370"/>
    <lineage>
        <taxon>Bacteria</taxon>
        <taxon>Bacillati</taxon>
        <taxon>Actinomycetota</taxon>
        <taxon>Actinomycetes</taxon>
        <taxon>Kitasatosporales</taxon>
        <taxon>Streptomycetaceae</taxon>
        <taxon>Streptomyces</taxon>
        <taxon>Streptomyces aurantiacus group</taxon>
    </lineage>
</organism>
<keyword evidence="3" id="KW-1185">Reference proteome</keyword>
<reference evidence="2" key="2">
    <citation type="submission" date="2020-09" db="EMBL/GenBank/DDBJ databases">
        <authorList>
            <person name="Sun Q."/>
            <person name="Ohkuma M."/>
        </authorList>
    </citation>
    <scope>NUCLEOTIDE SEQUENCE</scope>
    <source>
        <strain evidence="2">JCM 3035</strain>
    </source>
</reference>
<gene>
    <name evidence="2" type="ORF">GCM10010094_24470</name>
</gene>
<proteinExistence type="predicted"/>
<dbReference type="EMBL" id="BMPQ01000005">
    <property type="protein sequence ID" value="GGK62811.1"/>
    <property type="molecule type" value="Genomic_DNA"/>
</dbReference>
<sequence length="66" mass="6847">MAAATRDELNAGHGISRLGAFPLVNAPAREWPCPPCGFRVRAAADNPAAQAGNRRAAAPHVSQNEA</sequence>